<name>A0A2H0M1X5_9BACT</name>
<dbReference type="Pfam" id="PF12680">
    <property type="entry name" value="SnoaL_2"/>
    <property type="match status" value="1"/>
</dbReference>
<dbReference type="Gene3D" id="3.10.450.50">
    <property type="match status" value="1"/>
</dbReference>
<dbReference type="EMBL" id="PCWA01000010">
    <property type="protein sequence ID" value="PIQ89924.1"/>
    <property type="molecule type" value="Genomic_DNA"/>
</dbReference>
<gene>
    <name evidence="2" type="ORF">COV72_00615</name>
</gene>
<evidence type="ECO:0000313" key="2">
    <source>
        <dbReference type="EMBL" id="PIQ89924.1"/>
    </source>
</evidence>
<evidence type="ECO:0000313" key="3">
    <source>
        <dbReference type="Proteomes" id="UP000229641"/>
    </source>
</evidence>
<protein>
    <recommendedName>
        <fullName evidence="1">SnoaL-like domain-containing protein</fullName>
    </recommendedName>
</protein>
<dbReference type="Proteomes" id="UP000229641">
    <property type="component" value="Unassembled WGS sequence"/>
</dbReference>
<feature type="domain" description="SnoaL-like" evidence="1">
    <location>
        <begin position="7"/>
        <end position="105"/>
    </location>
</feature>
<sequence>MKERIHNLFSAIDNKDADKFISFLTEDARFTFGNAAPVSTRNNIRDSVSGFFSGIKALQHDINSYWHKEDMIICKGKVTYTRLDNTKLALAFTNIFRMKNELISDYRIYIDISELFAR</sequence>
<organism evidence="2 3">
    <name type="scientific">Candidatus Ghiorseimicrobium undicola</name>
    <dbReference type="NCBI Taxonomy" id="1974746"/>
    <lineage>
        <taxon>Bacteria</taxon>
        <taxon>Pseudomonadati</taxon>
        <taxon>Candidatus Omnitrophota</taxon>
        <taxon>Candidatus Ghiorseimicrobium</taxon>
    </lineage>
</organism>
<dbReference type="InterPro" id="IPR037401">
    <property type="entry name" value="SnoaL-like"/>
</dbReference>
<accession>A0A2H0M1X5</accession>
<evidence type="ECO:0000259" key="1">
    <source>
        <dbReference type="Pfam" id="PF12680"/>
    </source>
</evidence>
<dbReference type="InterPro" id="IPR032710">
    <property type="entry name" value="NTF2-like_dom_sf"/>
</dbReference>
<dbReference type="AlphaFoldDB" id="A0A2H0M1X5"/>
<dbReference type="SUPFAM" id="SSF54427">
    <property type="entry name" value="NTF2-like"/>
    <property type="match status" value="1"/>
</dbReference>
<reference evidence="2 3" key="1">
    <citation type="submission" date="2017-09" db="EMBL/GenBank/DDBJ databases">
        <title>Depth-based differentiation of microbial function through sediment-hosted aquifers and enrichment of novel symbionts in the deep terrestrial subsurface.</title>
        <authorList>
            <person name="Probst A.J."/>
            <person name="Ladd B."/>
            <person name="Jarett J.K."/>
            <person name="Geller-Mcgrath D.E."/>
            <person name="Sieber C.M."/>
            <person name="Emerson J.B."/>
            <person name="Anantharaman K."/>
            <person name="Thomas B.C."/>
            <person name="Malmstrom R."/>
            <person name="Stieglmeier M."/>
            <person name="Klingl A."/>
            <person name="Woyke T."/>
            <person name="Ryan C.M."/>
            <person name="Banfield J.F."/>
        </authorList>
    </citation>
    <scope>NUCLEOTIDE SEQUENCE [LARGE SCALE GENOMIC DNA]</scope>
    <source>
        <strain evidence="2">CG11_big_fil_rev_8_21_14_0_20_42_13</strain>
    </source>
</reference>
<proteinExistence type="predicted"/>
<comment type="caution">
    <text evidence="2">The sequence shown here is derived from an EMBL/GenBank/DDBJ whole genome shotgun (WGS) entry which is preliminary data.</text>
</comment>